<name>A0AAD5P9A3_9FUNG</name>
<keyword evidence="8 11" id="KW-0862">Zinc</keyword>
<dbReference type="InterPro" id="IPR050973">
    <property type="entry name" value="H3K9_Histone-Lys_N-MTase"/>
</dbReference>
<dbReference type="PROSITE" id="PS50013">
    <property type="entry name" value="CHROMO_2"/>
    <property type="match status" value="1"/>
</dbReference>
<accession>A0AAD5P9A3</accession>
<dbReference type="GO" id="GO:0032259">
    <property type="term" value="P:methylation"/>
    <property type="evidence" value="ECO:0007669"/>
    <property type="project" value="UniProtKB-KW"/>
</dbReference>
<dbReference type="SUPFAM" id="SSF82199">
    <property type="entry name" value="SET domain"/>
    <property type="match status" value="1"/>
</dbReference>
<feature type="binding site" evidence="12">
    <location>
        <position position="371"/>
    </location>
    <ligand>
        <name>Zn(2+)</name>
        <dbReference type="ChEBI" id="CHEBI:29105"/>
        <label>4</label>
    </ligand>
</feature>
<evidence type="ECO:0000256" key="3">
    <source>
        <dbReference type="ARBA" id="ARBA00022454"/>
    </source>
</evidence>
<dbReference type="PIRSF" id="PIRSF009343">
    <property type="entry name" value="SUV39_SET"/>
    <property type="match status" value="1"/>
</dbReference>
<dbReference type="SUPFAM" id="SSF54160">
    <property type="entry name" value="Chromo domain-like"/>
    <property type="match status" value="1"/>
</dbReference>
<keyword evidence="4 11" id="KW-0489">Methyltransferase</keyword>
<dbReference type="Pfam" id="PF05033">
    <property type="entry name" value="Pre-SET"/>
    <property type="match status" value="1"/>
</dbReference>
<feature type="binding site" evidence="12">
    <location>
        <position position="273"/>
    </location>
    <ligand>
        <name>Zn(2+)</name>
        <dbReference type="ChEBI" id="CHEBI:29105"/>
        <label>3</label>
    </ligand>
</feature>
<comment type="catalytic activity">
    <reaction evidence="11">
        <text>L-lysyl(9)-[histone H3] + 3 S-adenosyl-L-methionine = N(6),N(6),N(6)-trimethyl-L-lysyl(9)-[histone H3] + 3 S-adenosyl-L-homocysteine + 3 H(+)</text>
        <dbReference type="Rhea" id="RHEA:60276"/>
        <dbReference type="Rhea" id="RHEA-COMP:15538"/>
        <dbReference type="Rhea" id="RHEA-COMP:15546"/>
        <dbReference type="ChEBI" id="CHEBI:15378"/>
        <dbReference type="ChEBI" id="CHEBI:29969"/>
        <dbReference type="ChEBI" id="CHEBI:57856"/>
        <dbReference type="ChEBI" id="CHEBI:59789"/>
        <dbReference type="ChEBI" id="CHEBI:61961"/>
        <dbReference type="EC" id="2.1.1.355"/>
    </reaction>
</comment>
<dbReference type="GO" id="GO:0005694">
    <property type="term" value="C:chromosome"/>
    <property type="evidence" value="ECO:0007669"/>
    <property type="project" value="UniProtKB-SubCell"/>
</dbReference>
<feature type="domain" description="Post-SET" evidence="17">
    <location>
        <begin position="431"/>
        <end position="447"/>
    </location>
</feature>
<evidence type="ECO:0000259" key="16">
    <source>
        <dbReference type="PROSITE" id="PS50867"/>
    </source>
</evidence>
<feature type="domain" description="Pre-SET" evidence="16">
    <location>
        <begin position="229"/>
        <end position="285"/>
    </location>
</feature>
<keyword evidence="10 11" id="KW-0539">Nucleus</keyword>
<sequence length="448" mass="51314">MALNENEYYVKRIAGQKFFRMRRCYLIEWADYAPEDSTWEEESCLLGDTELVKEFQKQLMKEFPDRPNLLYTHDRVLLPDAYDPERQVSKSPEAPLAPKTNSNSNYKRPATYDLKNNSPRKASRTLESLEYEFRIPEKLKRKWRTIKRDFDEKSVNDFLRTLNNSVIKAQKYSCKLVQTSKTQSHFEGAYPPVEVINSVDGEPFPKDFVYIHSLVFGKNISRPDPSFLTQCECSGTNCSGLCHDNGSLVYSNDGRIKVPPGTAIFECNKGCGCSKECPNRVVQRGRQIPLQIYKTKAKGWGVKATQDIPKGAFVEEYLGEVIHNKMGNRRGKFYDVAGTTYLFDMDFGGAAQYVIDSFLLGNSSHFFNHSCSPNLTVYAVYSDSADTNFHRLAFFSNRFIRKGQELTVDYEGTNVEEYTDTEASKSKVIKGTFKCHCASSQCRKYIHH</sequence>
<dbReference type="PANTHER" id="PTHR46223">
    <property type="entry name" value="HISTONE-LYSINE N-METHYLTRANSFERASE SUV39H"/>
    <property type="match status" value="1"/>
</dbReference>
<feature type="binding site" evidence="12">
    <location>
        <position position="267"/>
    </location>
    <ligand>
        <name>Zn(2+)</name>
        <dbReference type="ChEBI" id="CHEBI:29105"/>
        <label>2</label>
    </ligand>
</feature>
<dbReference type="PROSITE" id="PS50867">
    <property type="entry name" value="PRE_SET"/>
    <property type="match status" value="1"/>
</dbReference>
<feature type="domain" description="Chromo" evidence="14">
    <location>
        <begin position="8"/>
        <end position="58"/>
    </location>
</feature>
<evidence type="ECO:0000256" key="5">
    <source>
        <dbReference type="ARBA" id="ARBA00022679"/>
    </source>
</evidence>
<dbReference type="InterPro" id="IPR000953">
    <property type="entry name" value="Chromo/chromo_shadow_dom"/>
</dbReference>
<evidence type="ECO:0000256" key="8">
    <source>
        <dbReference type="ARBA" id="ARBA00022833"/>
    </source>
</evidence>
<organism evidence="18 19">
    <name type="scientific">Phascolomyces articulosus</name>
    <dbReference type="NCBI Taxonomy" id="60185"/>
    <lineage>
        <taxon>Eukaryota</taxon>
        <taxon>Fungi</taxon>
        <taxon>Fungi incertae sedis</taxon>
        <taxon>Mucoromycota</taxon>
        <taxon>Mucoromycotina</taxon>
        <taxon>Mucoromycetes</taxon>
        <taxon>Mucorales</taxon>
        <taxon>Lichtheimiaceae</taxon>
        <taxon>Phascolomyces</taxon>
    </lineage>
</organism>
<proteinExistence type="inferred from homology"/>
<evidence type="ECO:0000256" key="7">
    <source>
        <dbReference type="ARBA" id="ARBA00022723"/>
    </source>
</evidence>
<keyword evidence="6 11" id="KW-0949">S-adenosyl-L-methionine</keyword>
<evidence type="ECO:0000313" key="19">
    <source>
        <dbReference type="Proteomes" id="UP001209540"/>
    </source>
</evidence>
<reference evidence="18" key="2">
    <citation type="submission" date="2023-02" db="EMBL/GenBank/DDBJ databases">
        <authorList>
            <consortium name="DOE Joint Genome Institute"/>
            <person name="Mondo S.J."/>
            <person name="Chang Y."/>
            <person name="Wang Y."/>
            <person name="Ahrendt S."/>
            <person name="Andreopoulos W."/>
            <person name="Barry K."/>
            <person name="Beard J."/>
            <person name="Benny G.L."/>
            <person name="Blankenship S."/>
            <person name="Bonito G."/>
            <person name="Cuomo C."/>
            <person name="Desiro A."/>
            <person name="Gervers K.A."/>
            <person name="Hundley H."/>
            <person name="Kuo A."/>
            <person name="LaButti K."/>
            <person name="Lang B.F."/>
            <person name="Lipzen A."/>
            <person name="O'Donnell K."/>
            <person name="Pangilinan J."/>
            <person name="Reynolds N."/>
            <person name="Sandor L."/>
            <person name="Smith M.W."/>
            <person name="Tsang A."/>
            <person name="Grigoriev I.V."/>
            <person name="Stajich J.E."/>
            <person name="Spatafora J.W."/>
        </authorList>
    </citation>
    <scope>NUCLEOTIDE SEQUENCE</scope>
    <source>
        <strain evidence="18">RSA 2281</strain>
    </source>
</reference>
<feature type="binding site" evidence="12">
    <location>
        <position position="238"/>
    </location>
    <ligand>
        <name>Zn(2+)</name>
        <dbReference type="ChEBI" id="CHEBI:29105"/>
        <label>1</label>
    </ligand>
</feature>
<evidence type="ECO:0000313" key="18">
    <source>
        <dbReference type="EMBL" id="KAI9248850.1"/>
    </source>
</evidence>
<keyword evidence="19" id="KW-1185">Reference proteome</keyword>
<dbReference type="EMBL" id="JAIXMP010000037">
    <property type="protein sequence ID" value="KAI9248850.1"/>
    <property type="molecule type" value="Genomic_DNA"/>
</dbReference>
<feature type="binding site" evidence="12">
    <location>
        <position position="277"/>
    </location>
    <ligand>
        <name>Zn(2+)</name>
        <dbReference type="ChEBI" id="CHEBI:29105"/>
        <label>3</label>
    </ligand>
</feature>
<evidence type="ECO:0000259" key="15">
    <source>
        <dbReference type="PROSITE" id="PS50280"/>
    </source>
</evidence>
<reference evidence="18" key="1">
    <citation type="journal article" date="2022" name="IScience">
        <title>Evolution of zygomycete secretomes and the origins of terrestrial fungal ecologies.</title>
        <authorList>
            <person name="Chang Y."/>
            <person name="Wang Y."/>
            <person name="Mondo S."/>
            <person name="Ahrendt S."/>
            <person name="Andreopoulos W."/>
            <person name="Barry K."/>
            <person name="Beard J."/>
            <person name="Benny G.L."/>
            <person name="Blankenship S."/>
            <person name="Bonito G."/>
            <person name="Cuomo C."/>
            <person name="Desiro A."/>
            <person name="Gervers K.A."/>
            <person name="Hundley H."/>
            <person name="Kuo A."/>
            <person name="LaButti K."/>
            <person name="Lang B.F."/>
            <person name="Lipzen A."/>
            <person name="O'Donnell K."/>
            <person name="Pangilinan J."/>
            <person name="Reynolds N."/>
            <person name="Sandor L."/>
            <person name="Smith M.E."/>
            <person name="Tsang A."/>
            <person name="Grigoriev I.V."/>
            <person name="Stajich J.E."/>
            <person name="Spatafora J.W."/>
        </authorList>
    </citation>
    <scope>NUCLEOTIDE SEQUENCE</scope>
    <source>
        <strain evidence="18">RSA 2281</strain>
    </source>
</reference>
<protein>
    <recommendedName>
        <fullName evidence="11">Histone-lysine N-methyltransferase</fullName>
        <ecNumber evidence="11">2.1.1.355</ecNumber>
    </recommendedName>
</protein>
<dbReference type="InterPro" id="IPR023780">
    <property type="entry name" value="Chromo_domain"/>
</dbReference>
<keyword evidence="5 11" id="KW-0808">Transferase</keyword>
<feature type="binding site" evidence="12">
    <location>
        <position position="231"/>
    </location>
    <ligand>
        <name>Zn(2+)</name>
        <dbReference type="ChEBI" id="CHEBI:29105"/>
        <label>1</label>
    </ligand>
</feature>
<evidence type="ECO:0000259" key="14">
    <source>
        <dbReference type="PROSITE" id="PS50013"/>
    </source>
</evidence>
<dbReference type="AlphaFoldDB" id="A0AAD5P9A3"/>
<gene>
    <name evidence="18" type="ORF">BDA99DRAFT_524612</name>
</gene>
<dbReference type="EC" id="2.1.1.355" evidence="11"/>
<dbReference type="SMART" id="SM00468">
    <property type="entry name" value="PreSET"/>
    <property type="match status" value="1"/>
</dbReference>
<evidence type="ECO:0000256" key="1">
    <source>
        <dbReference type="ARBA" id="ARBA00004123"/>
    </source>
</evidence>
<dbReference type="GO" id="GO:0008270">
    <property type="term" value="F:zinc ion binding"/>
    <property type="evidence" value="ECO:0007669"/>
    <property type="project" value="UniProtKB-UniRule"/>
</dbReference>
<evidence type="ECO:0000256" key="4">
    <source>
        <dbReference type="ARBA" id="ARBA00022603"/>
    </source>
</evidence>
<evidence type="ECO:0000259" key="17">
    <source>
        <dbReference type="PROSITE" id="PS50868"/>
    </source>
</evidence>
<keyword evidence="7 11" id="KW-0479">Metal-binding</keyword>
<dbReference type="PROSITE" id="PS50868">
    <property type="entry name" value="POST_SET"/>
    <property type="match status" value="1"/>
</dbReference>
<comment type="caution">
    <text evidence="18">The sequence shown here is derived from an EMBL/GenBank/DDBJ whole genome shotgun (WGS) entry which is preliminary data.</text>
</comment>
<dbReference type="InterPro" id="IPR011381">
    <property type="entry name" value="H3-K9_MeTrfase_SUV39H1/2-like"/>
</dbReference>
<comment type="subcellular location">
    <subcellularLocation>
        <location evidence="2">Chromosome</location>
    </subcellularLocation>
    <subcellularLocation>
        <location evidence="1 11">Nucleus</location>
    </subcellularLocation>
</comment>
<feature type="binding site" evidence="12">
    <location>
        <position position="442"/>
    </location>
    <ligand>
        <name>Zn(2+)</name>
        <dbReference type="ChEBI" id="CHEBI:29105"/>
        <label>4</label>
    </ligand>
</feature>
<dbReference type="Gene3D" id="2.170.270.10">
    <property type="entry name" value="SET domain"/>
    <property type="match status" value="1"/>
</dbReference>
<evidence type="ECO:0000256" key="9">
    <source>
        <dbReference type="ARBA" id="ARBA00022853"/>
    </source>
</evidence>
<feature type="binding site" evidence="12">
    <location>
        <position position="233"/>
    </location>
    <ligand>
        <name>Zn(2+)</name>
        <dbReference type="ChEBI" id="CHEBI:29105"/>
        <label>1</label>
    </ligand>
</feature>
<dbReference type="CDD" id="cd00024">
    <property type="entry name" value="CD_CSD"/>
    <property type="match status" value="1"/>
</dbReference>
<evidence type="ECO:0000256" key="2">
    <source>
        <dbReference type="ARBA" id="ARBA00004286"/>
    </source>
</evidence>
<dbReference type="InterPro" id="IPR003616">
    <property type="entry name" value="Post-SET_dom"/>
</dbReference>
<feature type="binding site" evidence="12">
    <location>
        <position position="267"/>
    </location>
    <ligand>
        <name>Zn(2+)</name>
        <dbReference type="ChEBI" id="CHEBI:29105"/>
        <label>3</label>
    </ligand>
</feature>
<feature type="binding site" evidence="12">
    <location>
        <position position="271"/>
    </location>
    <ligand>
        <name>Zn(2+)</name>
        <dbReference type="ChEBI" id="CHEBI:29105"/>
        <label>2</label>
    </ligand>
</feature>
<dbReference type="SMART" id="SM00317">
    <property type="entry name" value="SET"/>
    <property type="match status" value="1"/>
</dbReference>
<evidence type="ECO:0000256" key="11">
    <source>
        <dbReference type="PIRNR" id="PIRNR009343"/>
    </source>
</evidence>
<evidence type="ECO:0000256" key="12">
    <source>
        <dbReference type="PIRSR" id="PIRSR009343-2"/>
    </source>
</evidence>
<comment type="similarity">
    <text evidence="11">Belongs to the class V-like SAM-binding methyltransferase superfamily. Histone-lysine methyltransferase family. Suvar3-9 subfamily.</text>
</comment>
<dbReference type="GO" id="GO:0140949">
    <property type="term" value="F:histone H3K9 trimethyltransferase activity"/>
    <property type="evidence" value="ECO:0007669"/>
    <property type="project" value="UniProtKB-EC"/>
</dbReference>
<feature type="region of interest" description="Disordered" evidence="13">
    <location>
        <begin position="84"/>
        <end position="119"/>
    </location>
</feature>
<dbReference type="PROSITE" id="PS50280">
    <property type="entry name" value="SET"/>
    <property type="match status" value="1"/>
</dbReference>
<feature type="binding site" evidence="12">
    <location>
        <position position="435"/>
    </location>
    <ligand>
        <name>Zn(2+)</name>
        <dbReference type="ChEBI" id="CHEBI:29105"/>
        <label>4</label>
    </ligand>
</feature>
<keyword evidence="3" id="KW-0158">Chromosome</keyword>
<dbReference type="Pfam" id="PF00856">
    <property type="entry name" value="SET"/>
    <property type="match status" value="1"/>
</dbReference>
<dbReference type="GO" id="GO:0005634">
    <property type="term" value="C:nucleus"/>
    <property type="evidence" value="ECO:0007669"/>
    <property type="project" value="UniProtKB-SubCell"/>
</dbReference>
<keyword evidence="9 11" id="KW-0156">Chromatin regulator</keyword>
<dbReference type="InterPro" id="IPR007728">
    <property type="entry name" value="Pre-SET_dom"/>
</dbReference>
<dbReference type="PANTHER" id="PTHR46223:SF3">
    <property type="entry name" value="HISTONE-LYSINE N-METHYLTRANSFERASE SET-23"/>
    <property type="match status" value="1"/>
</dbReference>
<evidence type="ECO:0000256" key="13">
    <source>
        <dbReference type="SAM" id="MobiDB-lite"/>
    </source>
</evidence>
<feature type="binding site" evidence="12">
    <location>
        <position position="437"/>
    </location>
    <ligand>
        <name>Zn(2+)</name>
        <dbReference type="ChEBI" id="CHEBI:29105"/>
        <label>4</label>
    </ligand>
</feature>
<dbReference type="InterPro" id="IPR016197">
    <property type="entry name" value="Chromo-like_dom_sf"/>
</dbReference>
<dbReference type="InterPro" id="IPR001214">
    <property type="entry name" value="SET_dom"/>
</dbReference>
<evidence type="ECO:0000256" key="6">
    <source>
        <dbReference type="ARBA" id="ARBA00022691"/>
    </source>
</evidence>
<dbReference type="Gene3D" id="2.40.50.40">
    <property type="match status" value="1"/>
</dbReference>
<dbReference type="Pfam" id="PF00385">
    <property type="entry name" value="Chromo"/>
    <property type="match status" value="1"/>
</dbReference>
<feature type="domain" description="SET" evidence="15">
    <location>
        <begin position="288"/>
        <end position="411"/>
    </location>
</feature>
<evidence type="ECO:0000256" key="10">
    <source>
        <dbReference type="ARBA" id="ARBA00023242"/>
    </source>
</evidence>
<feature type="binding site" evidence="12">
    <location>
        <position position="231"/>
    </location>
    <ligand>
        <name>Zn(2+)</name>
        <dbReference type="ChEBI" id="CHEBI:29105"/>
        <label>2</label>
    </ligand>
</feature>
<dbReference type="InterPro" id="IPR046341">
    <property type="entry name" value="SET_dom_sf"/>
</dbReference>
<dbReference type="Proteomes" id="UP001209540">
    <property type="component" value="Unassembled WGS sequence"/>
</dbReference>